<sequence length="369" mass="41058">MILRTLSARFTSRLRSERVAAKLGMWLGLSFTVAFATGLFSHFMQHPPAWLLWPSRPVNLYRLTQGLHVIGGIATVPLLLAKLWTVYPKLWQWPPVRSIGHAAERLFVLFLVAGSLFQLVTGLLNIAYTYPWPFGFVQAHYWTAFIVYGALVIHVSNEWAKVRRHLWTRVTDPERRRFLYTVAAAAGLTALVTVGETVTPLERLAVLAPRNPGIGPQAVPVNKSAVAAGVMGVIGDPAYRLVVTGAVRTELSLTYADLVRLPQYTVRLPISCVEGWSVECEWSGIRLRDLIQRAGGAPDAFVTVESLERGSSYRTSEVRPPHWNDPLTLLALKINGRTLDADHGYPVRLIAPNRPGVMQTKWVTTVRVA</sequence>
<evidence type="ECO:0000313" key="3">
    <source>
        <dbReference type="EMBL" id="MFD1547525.1"/>
    </source>
</evidence>
<feature type="domain" description="Oxidoreductase molybdopterin-binding" evidence="2">
    <location>
        <begin position="237"/>
        <end position="368"/>
    </location>
</feature>
<reference evidence="4" key="1">
    <citation type="journal article" date="2019" name="Int. J. Syst. Evol. Microbiol.">
        <title>The Global Catalogue of Microorganisms (GCM) 10K type strain sequencing project: providing services to taxonomists for standard genome sequencing and annotation.</title>
        <authorList>
            <consortium name="The Broad Institute Genomics Platform"/>
            <consortium name="The Broad Institute Genome Sequencing Center for Infectious Disease"/>
            <person name="Wu L."/>
            <person name="Ma J."/>
        </authorList>
    </citation>
    <scope>NUCLEOTIDE SEQUENCE [LARGE SCALE GENOMIC DNA]</scope>
    <source>
        <strain evidence="4">CGMCC 1.15399</strain>
    </source>
</reference>
<protein>
    <submittedName>
        <fullName evidence="3">Molybdopterin-dependent oxidoreductase</fullName>
    </submittedName>
</protein>
<feature type="transmembrane region" description="Helical" evidence="1">
    <location>
        <begin position="106"/>
        <end position="127"/>
    </location>
</feature>
<keyword evidence="4" id="KW-1185">Reference proteome</keyword>
<dbReference type="CDD" id="cd00321">
    <property type="entry name" value="SO_family_Moco"/>
    <property type="match status" value="1"/>
</dbReference>
<dbReference type="PANTHER" id="PTHR43032">
    <property type="entry name" value="PROTEIN-METHIONINE-SULFOXIDE REDUCTASE"/>
    <property type="match status" value="1"/>
</dbReference>
<name>A0ABW4GYE4_9ACTN</name>
<keyword evidence="1" id="KW-1133">Transmembrane helix</keyword>
<dbReference type="EMBL" id="JBHUCM010000077">
    <property type="protein sequence ID" value="MFD1547525.1"/>
    <property type="molecule type" value="Genomic_DNA"/>
</dbReference>
<dbReference type="Proteomes" id="UP001597097">
    <property type="component" value="Unassembled WGS sequence"/>
</dbReference>
<feature type="transmembrane region" description="Helical" evidence="1">
    <location>
        <begin position="63"/>
        <end position="85"/>
    </location>
</feature>
<gene>
    <name evidence="3" type="ORF">ACFSJ0_61585</name>
</gene>
<dbReference type="InterPro" id="IPR000572">
    <property type="entry name" value="OxRdtase_Mopterin-bd_dom"/>
</dbReference>
<feature type="transmembrane region" description="Helical" evidence="1">
    <location>
        <begin position="139"/>
        <end position="157"/>
    </location>
</feature>
<keyword evidence="1" id="KW-0472">Membrane</keyword>
<keyword evidence="1" id="KW-0812">Transmembrane</keyword>
<evidence type="ECO:0000313" key="4">
    <source>
        <dbReference type="Proteomes" id="UP001597097"/>
    </source>
</evidence>
<dbReference type="PANTHER" id="PTHR43032:SF2">
    <property type="entry name" value="BLL0505 PROTEIN"/>
    <property type="match status" value="1"/>
</dbReference>
<proteinExistence type="predicted"/>
<dbReference type="RefSeq" id="WP_219539240.1">
    <property type="nucleotide sequence ID" value="NZ_JAHKRM010000056.1"/>
</dbReference>
<comment type="caution">
    <text evidence="3">The sequence shown here is derived from an EMBL/GenBank/DDBJ whole genome shotgun (WGS) entry which is preliminary data.</text>
</comment>
<evidence type="ECO:0000259" key="2">
    <source>
        <dbReference type="Pfam" id="PF00174"/>
    </source>
</evidence>
<feature type="transmembrane region" description="Helical" evidence="1">
    <location>
        <begin position="21"/>
        <end position="43"/>
    </location>
</feature>
<accession>A0ABW4GYE4</accession>
<organism evidence="3 4">
    <name type="scientific">Nonomuraea guangzhouensis</name>
    <dbReference type="NCBI Taxonomy" id="1291555"/>
    <lineage>
        <taxon>Bacteria</taxon>
        <taxon>Bacillati</taxon>
        <taxon>Actinomycetota</taxon>
        <taxon>Actinomycetes</taxon>
        <taxon>Streptosporangiales</taxon>
        <taxon>Streptosporangiaceae</taxon>
        <taxon>Nonomuraea</taxon>
    </lineage>
</organism>
<evidence type="ECO:0000256" key="1">
    <source>
        <dbReference type="SAM" id="Phobius"/>
    </source>
</evidence>
<feature type="transmembrane region" description="Helical" evidence="1">
    <location>
        <begin position="178"/>
        <end position="195"/>
    </location>
</feature>
<dbReference type="Pfam" id="PF00174">
    <property type="entry name" value="Oxidored_molyb"/>
    <property type="match status" value="1"/>
</dbReference>